<dbReference type="AlphaFoldDB" id="A0A6N8I514"/>
<sequence length="370" mass="42847">MEEELTEVILWHSRAYPHMKPADYVKLLYQNEFGCSHFLKDPGQSLDRLKEEFFSLPAPKGNTGRGPRMEPIGNELCRVFLEPGQQTEEFLPLLNRMQSATARTYEGNRMRFQKKLSLLRNMAAKGQLTVGGEEMDAFLSRYVSSGCEPIGHSPEYQKYYSPHYRVAKAAYYAYLPVFRAVMKLTASHNVNARRPVLLALDGRCGSGKSYLAGLLREMFGCNVFHIDDFYVPPERRDPDWMERPGGNIDRERLLKEVLLPLREGRKIRYCPYSCQKGTMLPPVEVEPKPLAVVEGSYSLHPDFRSFFDYRVFLTCLPNVQQRRIFLRSDGKRLHDFLERWIPAEERYLEEMKIGDLCDLILDTSGFEDFA</sequence>
<accession>A0A6N8I514</accession>
<dbReference type="Proteomes" id="UP000469440">
    <property type="component" value="Unassembled WGS sequence"/>
</dbReference>
<name>A0A6N8I514_9FIRM</name>
<comment type="caution">
    <text evidence="1">The sequence shown here is derived from an EMBL/GenBank/DDBJ whole genome shotgun (WGS) entry which is preliminary data.</text>
</comment>
<evidence type="ECO:0000313" key="1">
    <source>
        <dbReference type="EMBL" id="MVB12690.1"/>
    </source>
</evidence>
<gene>
    <name evidence="1" type="ORF">CAFE_34320</name>
</gene>
<protein>
    <recommendedName>
        <fullName evidence="3">Uridine kinase</fullName>
    </recommendedName>
</protein>
<reference evidence="1 2" key="1">
    <citation type="submission" date="2019-09" db="EMBL/GenBank/DDBJ databases">
        <title>Genome sequence of Clostridium sp. EA1.</title>
        <authorList>
            <person name="Poehlein A."/>
            <person name="Bengelsdorf F.R."/>
            <person name="Daniel R."/>
        </authorList>
    </citation>
    <scope>NUCLEOTIDE SEQUENCE [LARGE SCALE GENOMIC DNA]</scope>
    <source>
        <strain evidence="1 2">EA1</strain>
    </source>
</reference>
<dbReference type="SUPFAM" id="SSF52540">
    <property type="entry name" value="P-loop containing nucleoside triphosphate hydrolases"/>
    <property type="match status" value="1"/>
</dbReference>
<proteinExistence type="predicted"/>
<dbReference type="RefSeq" id="WP_207708898.1">
    <property type="nucleotide sequence ID" value="NZ_VWXL01000100.1"/>
</dbReference>
<organism evidence="1 2">
    <name type="scientific">Caproicibacter fermentans</name>
    <dbReference type="NCBI Taxonomy" id="2576756"/>
    <lineage>
        <taxon>Bacteria</taxon>
        <taxon>Bacillati</taxon>
        <taxon>Bacillota</taxon>
        <taxon>Clostridia</taxon>
        <taxon>Eubacteriales</taxon>
        <taxon>Acutalibacteraceae</taxon>
        <taxon>Caproicibacter</taxon>
    </lineage>
</organism>
<evidence type="ECO:0008006" key="3">
    <source>
        <dbReference type="Google" id="ProtNLM"/>
    </source>
</evidence>
<keyword evidence="2" id="KW-1185">Reference proteome</keyword>
<dbReference type="EMBL" id="VWXL01000100">
    <property type="protein sequence ID" value="MVB12690.1"/>
    <property type="molecule type" value="Genomic_DNA"/>
</dbReference>
<dbReference type="InterPro" id="IPR027417">
    <property type="entry name" value="P-loop_NTPase"/>
</dbReference>
<evidence type="ECO:0000313" key="2">
    <source>
        <dbReference type="Proteomes" id="UP000469440"/>
    </source>
</evidence>
<dbReference type="Gene3D" id="3.40.50.300">
    <property type="entry name" value="P-loop containing nucleotide triphosphate hydrolases"/>
    <property type="match status" value="1"/>
</dbReference>